<dbReference type="SUPFAM" id="SSF56784">
    <property type="entry name" value="HAD-like"/>
    <property type="match status" value="1"/>
</dbReference>
<dbReference type="RefSeq" id="WP_115888797.1">
    <property type="nucleotide sequence ID" value="NZ_QRDQ01000009.1"/>
</dbReference>
<feature type="active site" description="Proton donor" evidence="2">
    <location>
        <position position="11"/>
    </location>
</feature>
<sequence>MKKKTIAIDMDGVLADIESQLIEHYNNAYGANLTKESIQGLSEEIAFGNRDLLRGILNKDNFFRTLPVMPDAVESLLALQENFEIFIVSAATEFPVSLAEKVAWLGEHFPFIKWENIVLCGSKRIINTDYLIDDHCKNLDYCMGKPIMFKAFHNVNQTHHVRVNNWKEAVAVLNATL</sequence>
<gene>
    <name evidence="3" type="ORF">BD847_2779</name>
</gene>
<organism evidence="3 4">
    <name type="scientific">Flavobacterium cutihirudinis</name>
    <dbReference type="NCBI Taxonomy" id="1265740"/>
    <lineage>
        <taxon>Bacteria</taxon>
        <taxon>Pseudomonadati</taxon>
        <taxon>Bacteroidota</taxon>
        <taxon>Flavobacteriia</taxon>
        <taxon>Flavobacteriales</taxon>
        <taxon>Flavobacteriaceae</taxon>
        <taxon>Flavobacterium</taxon>
    </lineage>
</organism>
<dbReference type="OrthoDB" id="278110at2"/>
<dbReference type="InterPro" id="IPR010708">
    <property type="entry name" value="5'(3')-deoxyribonucleotidase"/>
</dbReference>
<dbReference type="Gene3D" id="1.10.40.40">
    <property type="entry name" value="Deoxyribonucleotidase, domain 2"/>
    <property type="match status" value="1"/>
</dbReference>
<evidence type="ECO:0000313" key="3">
    <source>
        <dbReference type="EMBL" id="RED23714.1"/>
    </source>
</evidence>
<dbReference type="GO" id="GO:0009223">
    <property type="term" value="P:pyrimidine deoxyribonucleotide catabolic process"/>
    <property type="evidence" value="ECO:0007669"/>
    <property type="project" value="TreeGrafter"/>
</dbReference>
<dbReference type="SFLD" id="SFLDG01126">
    <property type="entry name" value="C1.2:_Nucleotidase_Like"/>
    <property type="match status" value="1"/>
</dbReference>
<protein>
    <submittedName>
        <fullName evidence="3">5'(3')-deoxyribonucleotidase</fullName>
    </submittedName>
</protein>
<comment type="similarity">
    <text evidence="1">Belongs to the 5'(3')-deoxyribonucleotidase family.</text>
</comment>
<dbReference type="AlphaFoldDB" id="A0A3D9FUT2"/>
<dbReference type="SFLD" id="SFLDG01146">
    <property type="entry name" value="C1.2.2"/>
    <property type="match status" value="1"/>
</dbReference>
<dbReference type="PANTHER" id="PTHR16504">
    <property type="entry name" value="5'(3')-DEOXYRIBONUCLEOTIDASE"/>
    <property type="match status" value="1"/>
</dbReference>
<evidence type="ECO:0000256" key="1">
    <source>
        <dbReference type="ARBA" id="ARBA00009589"/>
    </source>
</evidence>
<keyword evidence="4" id="KW-1185">Reference proteome</keyword>
<proteinExistence type="inferred from homology"/>
<accession>A0A3D9FUT2</accession>
<dbReference type="Pfam" id="PF06941">
    <property type="entry name" value="NT5C"/>
    <property type="match status" value="1"/>
</dbReference>
<evidence type="ECO:0000313" key="4">
    <source>
        <dbReference type="Proteomes" id="UP000257004"/>
    </source>
</evidence>
<name>A0A3D9FUT2_9FLAO</name>
<dbReference type="GO" id="GO:0008253">
    <property type="term" value="F:5'-nucleotidase activity"/>
    <property type="evidence" value="ECO:0007669"/>
    <property type="project" value="InterPro"/>
</dbReference>
<dbReference type="SFLD" id="SFLDS00003">
    <property type="entry name" value="Haloacid_Dehalogenase"/>
    <property type="match status" value="1"/>
</dbReference>
<dbReference type="Gene3D" id="3.40.50.1000">
    <property type="entry name" value="HAD superfamily/HAD-like"/>
    <property type="match status" value="1"/>
</dbReference>
<evidence type="ECO:0000256" key="2">
    <source>
        <dbReference type="PIRSR" id="PIRSR610708-1"/>
    </source>
</evidence>
<dbReference type="EMBL" id="QRDQ01000009">
    <property type="protein sequence ID" value="RED23714.1"/>
    <property type="molecule type" value="Genomic_DNA"/>
</dbReference>
<dbReference type="Proteomes" id="UP000257004">
    <property type="component" value="Unassembled WGS sequence"/>
</dbReference>
<dbReference type="InterPro" id="IPR023214">
    <property type="entry name" value="HAD_sf"/>
</dbReference>
<dbReference type="PANTHER" id="PTHR16504:SF4">
    <property type="entry name" value="5'(3')-DEOXYRIBONUCLEOTIDASE"/>
    <property type="match status" value="1"/>
</dbReference>
<feature type="active site" description="Nucleophile" evidence="2">
    <location>
        <position position="9"/>
    </location>
</feature>
<dbReference type="InterPro" id="IPR036412">
    <property type="entry name" value="HAD-like_sf"/>
</dbReference>
<reference evidence="3 4" key="1">
    <citation type="submission" date="2018-07" db="EMBL/GenBank/DDBJ databases">
        <title>Genomic Encyclopedia of Archaeal and Bacterial Type Strains, Phase II (KMG-II): from individual species to whole genera.</title>
        <authorList>
            <person name="Goeker M."/>
        </authorList>
    </citation>
    <scope>NUCLEOTIDE SEQUENCE [LARGE SCALE GENOMIC DNA]</scope>
    <source>
        <strain evidence="3 4">DSM 25795</strain>
    </source>
</reference>
<comment type="caution">
    <text evidence="3">The sequence shown here is derived from an EMBL/GenBank/DDBJ whole genome shotgun (WGS) entry which is preliminary data.</text>
</comment>